<reference evidence="4 5" key="1">
    <citation type="journal article" date="2009" name="Nature">
        <title>The Sorghum bicolor genome and the diversification of grasses.</title>
        <authorList>
            <person name="Paterson A.H."/>
            <person name="Bowers J.E."/>
            <person name="Bruggmann R."/>
            <person name="Dubchak I."/>
            <person name="Grimwood J."/>
            <person name="Gundlach H."/>
            <person name="Haberer G."/>
            <person name="Hellsten U."/>
            <person name="Mitros T."/>
            <person name="Poliakov A."/>
            <person name="Schmutz J."/>
            <person name="Spannagl M."/>
            <person name="Tang H."/>
            <person name="Wang X."/>
            <person name="Wicker T."/>
            <person name="Bharti A.K."/>
            <person name="Chapman J."/>
            <person name="Feltus F.A."/>
            <person name="Gowik U."/>
            <person name="Grigoriev I.V."/>
            <person name="Lyons E."/>
            <person name="Maher C.A."/>
            <person name="Martis M."/>
            <person name="Narechania A."/>
            <person name="Otillar R.P."/>
            <person name="Penning B.W."/>
            <person name="Salamov A.A."/>
            <person name="Wang Y."/>
            <person name="Zhang L."/>
            <person name="Carpita N.C."/>
            <person name="Freeling M."/>
            <person name="Gingle A.R."/>
            <person name="Hash C.T."/>
            <person name="Keller B."/>
            <person name="Klein P."/>
            <person name="Kresovich S."/>
            <person name="McCann M.C."/>
            <person name="Ming R."/>
            <person name="Peterson D.G."/>
            <person name="Mehboob-ur-Rahman"/>
            <person name="Ware D."/>
            <person name="Westhoff P."/>
            <person name="Mayer K.F."/>
            <person name="Messing J."/>
            <person name="Rokhsar D.S."/>
        </authorList>
    </citation>
    <scope>NUCLEOTIDE SEQUENCE [LARGE SCALE GENOMIC DNA]</scope>
    <source>
        <strain evidence="5">cv. BTx623</strain>
    </source>
</reference>
<dbReference type="EMBL" id="CM000760">
    <property type="protein sequence ID" value="OQU92578.1"/>
    <property type="molecule type" value="Genomic_DNA"/>
</dbReference>
<dbReference type="InterPro" id="IPR008930">
    <property type="entry name" value="Terpenoid_cyclase/PrenylTrfase"/>
</dbReference>
<dbReference type="PANTHER" id="PTHR31225:SF222">
    <property type="entry name" value="ALPHA-COPAENE SYNTHASE"/>
    <property type="match status" value="1"/>
</dbReference>
<dbReference type="InterPro" id="IPR034741">
    <property type="entry name" value="Terpene_cyclase-like_1_C"/>
</dbReference>
<evidence type="ECO:0008006" key="6">
    <source>
        <dbReference type="Google" id="ProtNLM"/>
    </source>
</evidence>
<dbReference type="GO" id="GO:0016114">
    <property type="term" value="P:terpenoid biosynthetic process"/>
    <property type="evidence" value="ECO:0007669"/>
    <property type="project" value="InterPro"/>
</dbReference>
<dbReference type="SUPFAM" id="SSF48239">
    <property type="entry name" value="Terpenoid cyclases/Protein prenyltransferases"/>
    <property type="match status" value="1"/>
</dbReference>
<evidence type="ECO:0000313" key="4">
    <source>
        <dbReference type="EMBL" id="OQU92578.1"/>
    </source>
</evidence>
<protein>
    <recommendedName>
        <fullName evidence="6">Terpene synthase</fullName>
    </recommendedName>
</protein>
<evidence type="ECO:0000259" key="3">
    <source>
        <dbReference type="Pfam" id="PF03936"/>
    </source>
</evidence>
<dbReference type="InterPro" id="IPR036965">
    <property type="entry name" value="Terpene_synth_N_sf"/>
</dbReference>
<keyword evidence="1" id="KW-0479">Metal-binding</keyword>
<dbReference type="Gene3D" id="1.50.10.130">
    <property type="entry name" value="Terpene synthase, N-terminal domain"/>
    <property type="match status" value="1"/>
</dbReference>
<dbReference type="Gene3D" id="1.10.600.10">
    <property type="entry name" value="Farnesyl Diphosphate Synthase"/>
    <property type="match status" value="1"/>
</dbReference>
<dbReference type="SFLD" id="SFLDS00005">
    <property type="entry name" value="Isoprenoid_Synthase_Type_I"/>
    <property type="match status" value="1"/>
</dbReference>
<dbReference type="InterPro" id="IPR050148">
    <property type="entry name" value="Terpene_synthase-like"/>
</dbReference>
<organism evidence="4 5">
    <name type="scientific">Sorghum bicolor</name>
    <name type="common">Sorghum</name>
    <name type="synonym">Sorghum vulgare</name>
    <dbReference type="NCBI Taxonomy" id="4558"/>
    <lineage>
        <taxon>Eukaryota</taxon>
        <taxon>Viridiplantae</taxon>
        <taxon>Streptophyta</taxon>
        <taxon>Embryophyta</taxon>
        <taxon>Tracheophyta</taxon>
        <taxon>Spermatophyta</taxon>
        <taxon>Magnoliopsida</taxon>
        <taxon>Liliopsida</taxon>
        <taxon>Poales</taxon>
        <taxon>Poaceae</taxon>
        <taxon>PACMAD clade</taxon>
        <taxon>Panicoideae</taxon>
        <taxon>Andropogonodae</taxon>
        <taxon>Andropogoneae</taxon>
        <taxon>Sorghinae</taxon>
        <taxon>Sorghum</taxon>
    </lineage>
</organism>
<dbReference type="STRING" id="4558.A0A1Z5S9J4"/>
<dbReference type="Proteomes" id="UP000000768">
    <property type="component" value="Chromosome 1"/>
</dbReference>
<sequence length="437" mass="50483">ACKDPVEKMNLVDVLQHLGIDHHFKEQIDTTLNNIQGAEFSSSSLHEVSLHFRLLRQHGFWVSAGKFDKFKQEDGSFTNDITNDAKGLLSLYNAANLLNHNEEVLEEALLFARRHLELIQSGLKSPLAEQVGHNIITQWWKDLSQDIGLEYGRDRIVECYFWAYRVCYEEEHARARMILVKLFMLTSLLDDTYDDHATLEECRELSEAIERWDEGDISLLPEDIKKFYLKVIKNFTVFDDELEPYEKYRNAYAKKAFQLISKSFLQEVEWCHQGNIPSFNDHVNVSTISAGIQLLCVGLLVGMGDVATKEVFEWVIGSDNDVIRACALVTRFMDDMADFKRGKNKTDVVTTVECYMKEQNVTSEVALDKIESFVEDAWKTLNQALIENHALLPVVQRVTNFAMSMIVFFHDKIDRYTNSEELKETLESLFVKHIPLY</sequence>
<feature type="domain" description="Terpene synthase N-terminal" evidence="2">
    <location>
        <begin position="4"/>
        <end position="134"/>
    </location>
</feature>
<name>A0A1Z5S9J4_SORBI</name>
<evidence type="ECO:0000313" key="5">
    <source>
        <dbReference type="Proteomes" id="UP000000768"/>
    </source>
</evidence>
<dbReference type="GO" id="GO:0000287">
    <property type="term" value="F:magnesium ion binding"/>
    <property type="evidence" value="ECO:0007669"/>
    <property type="project" value="InterPro"/>
</dbReference>
<reference evidence="5" key="2">
    <citation type="journal article" date="2018" name="Plant J.">
        <title>The Sorghum bicolor reference genome: improved assembly, gene annotations, a transcriptome atlas, and signatures of genome organization.</title>
        <authorList>
            <person name="McCormick R.F."/>
            <person name="Truong S.K."/>
            <person name="Sreedasyam A."/>
            <person name="Jenkins J."/>
            <person name="Shu S."/>
            <person name="Sims D."/>
            <person name="Kennedy M."/>
            <person name="Amirebrahimi M."/>
            <person name="Weers B.D."/>
            <person name="McKinley B."/>
            <person name="Mattison A."/>
            <person name="Morishige D.T."/>
            <person name="Grimwood J."/>
            <person name="Schmutz J."/>
            <person name="Mullet J.E."/>
        </authorList>
    </citation>
    <scope>NUCLEOTIDE SEQUENCE [LARGE SCALE GENOMIC DNA]</scope>
    <source>
        <strain evidence="5">cv. BTx623</strain>
    </source>
</reference>
<dbReference type="Gramene" id="OQU92578">
    <property type="protein sequence ID" value="OQU92578"/>
    <property type="gene ID" value="SORBI_3001G369200"/>
</dbReference>
<evidence type="ECO:0000259" key="2">
    <source>
        <dbReference type="Pfam" id="PF01397"/>
    </source>
</evidence>
<dbReference type="GO" id="GO:0046246">
    <property type="term" value="P:terpene biosynthetic process"/>
    <property type="evidence" value="ECO:0000318"/>
    <property type="project" value="GO_Central"/>
</dbReference>
<dbReference type="InterPro" id="IPR008949">
    <property type="entry name" value="Isoprenoid_synthase_dom_sf"/>
</dbReference>
<dbReference type="InterPro" id="IPR001906">
    <property type="entry name" value="Terpene_synth_N"/>
</dbReference>
<dbReference type="SFLD" id="SFLDG01019">
    <property type="entry name" value="Terpene_Cyclase_Like_1_C_Termi"/>
    <property type="match status" value="1"/>
</dbReference>
<dbReference type="InterPro" id="IPR005630">
    <property type="entry name" value="Terpene_synthase_metal-bd"/>
</dbReference>
<gene>
    <name evidence="4" type="ORF">SORBI_3001G369200</name>
</gene>
<keyword evidence="5" id="KW-1185">Reference proteome</keyword>
<dbReference type="SUPFAM" id="SSF48576">
    <property type="entry name" value="Terpenoid synthases"/>
    <property type="match status" value="1"/>
</dbReference>
<dbReference type="GO" id="GO:0010333">
    <property type="term" value="F:terpene synthase activity"/>
    <property type="evidence" value="ECO:0000318"/>
    <property type="project" value="GO_Central"/>
</dbReference>
<feature type="non-terminal residue" evidence="4">
    <location>
        <position position="437"/>
    </location>
</feature>
<evidence type="ECO:0000256" key="1">
    <source>
        <dbReference type="ARBA" id="ARBA00022723"/>
    </source>
</evidence>
<dbReference type="InParanoid" id="A0A1Z5S9J4"/>
<feature type="domain" description="Terpene synthase metal-binding" evidence="3">
    <location>
        <begin position="141"/>
        <end position="380"/>
    </location>
</feature>
<dbReference type="AlphaFoldDB" id="A0A1Z5S9J4"/>
<proteinExistence type="predicted"/>
<dbReference type="PANTHER" id="PTHR31225">
    <property type="entry name" value="OS04G0344100 PROTEIN-RELATED"/>
    <property type="match status" value="1"/>
</dbReference>
<dbReference type="OMA" id="ECYINEN"/>
<dbReference type="Pfam" id="PF03936">
    <property type="entry name" value="Terpene_synth_C"/>
    <property type="match status" value="1"/>
</dbReference>
<accession>A0A1Z5S9J4</accession>
<dbReference type="Pfam" id="PF01397">
    <property type="entry name" value="Terpene_synth"/>
    <property type="match status" value="1"/>
</dbReference>